<sequence length="101" mass="11602">MTVRQPRYSKEEFARRGHEVYESQVRSQIEEGNHGKIVAIDIETGAFEVADDSLTAAKQLLIRFPDAQIFGIRIGHRAVHRFGFRSPSCRVRSLMQVLLLY</sequence>
<dbReference type="Proteomes" id="UP000317708">
    <property type="component" value="Unassembled WGS sequence"/>
</dbReference>
<protein>
    <submittedName>
        <fullName evidence="1">Uncharacterized protein</fullName>
    </submittedName>
</protein>
<evidence type="ECO:0000313" key="2">
    <source>
        <dbReference type="Proteomes" id="UP000317708"/>
    </source>
</evidence>
<accession>A0A552F3U3</accession>
<gene>
    <name evidence="1" type="ORF">EWV92_03590</name>
</gene>
<organism evidence="1 2">
    <name type="scientific">Microcystis aeruginosa Ma_MB_S_20031200_S102</name>
    <dbReference type="NCBI Taxonomy" id="2486254"/>
    <lineage>
        <taxon>Bacteria</taxon>
        <taxon>Bacillati</taxon>
        <taxon>Cyanobacteriota</taxon>
        <taxon>Cyanophyceae</taxon>
        <taxon>Oscillatoriophycideae</taxon>
        <taxon>Chroococcales</taxon>
        <taxon>Microcystaceae</taxon>
        <taxon>Microcystis</taxon>
    </lineage>
</organism>
<dbReference type="EMBL" id="SFBI01000037">
    <property type="protein sequence ID" value="TRU41377.1"/>
    <property type="molecule type" value="Genomic_DNA"/>
</dbReference>
<dbReference type="AlphaFoldDB" id="A0A552F3U3"/>
<comment type="caution">
    <text evidence="1">The sequence shown here is derived from an EMBL/GenBank/DDBJ whole genome shotgun (WGS) entry which is preliminary data.</text>
</comment>
<reference evidence="1 2" key="1">
    <citation type="submission" date="2019-01" db="EMBL/GenBank/DDBJ databases">
        <title>Coherence of Microcystis species and biogeography revealed through population genomics.</title>
        <authorList>
            <person name="Perez-Carrascal O.M."/>
            <person name="Terrat Y."/>
            <person name="Giani A."/>
            <person name="Fortin N."/>
            <person name="Tromas N."/>
            <person name="Shapiro B.J."/>
        </authorList>
    </citation>
    <scope>NUCLEOTIDE SEQUENCE [LARGE SCALE GENOMIC DNA]</scope>
    <source>
        <strain evidence="1">Ma_MB_S_20031200_S102</strain>
    </source>
</reference>
<name>A0A552F3U3_MICAE</name>
<proteinExistence type="predicted"/>
<evidence type="ECO:0000313" key="1">
    <source>
        <dbReference type="EMBL" id="TRU41377.1"/>
    </source>
</evidence>